<reference evidence="1 2" key="1">
    <citation type="submission" date="2019-03" db="EMBL/GenBank/DDBJ databases">
        <title>Genomic Encyclopedia of Type Strains, Phase IV (KMG-IV): sequencing the most valuable type-strain genomes for metagenomic binning, comparative biology and taxonomic classification.</title>
        <authorList>
            <person name="Goeker M."/>
        </authorList>
    </citation>
    <scope>NUCLEOTIDE SEQUENCE [LARGE SCALE GENOMIC DNA]</scope>
    <source>
        <strain evidence="1 2">DSM 28867</strain>
    </source>
</reference>
<dbReference type="EMBL" id="SODD01000024">
    <property type="protein sequence ID" value="TDW16398.1"/>
    <property type="molecule type" value="Genomic_DNA"/>
</dbReference>
<dbReference type="GO" id="GO:0016301">
    <property type="term" value="F:kinase activity"/>
    <property type="evidence" value="ECO:0007669"/>
    <property type="project" value="UniProtKB-KW"/>
</dbReference>
<gene>
    <name evidence="1" type="ORF">EDD63_12425</name>
</gene>
<name>A0A4R7ZJ34_9FIRM</name>
<keyword evidence="1" id="KW-0808">Transferase</keyword>
<evidence type="ECO:0000313" key="1">
    <source>
        <dbReference type="EMBL" id="TDW16398.1"/>
    </source>
</evidence>
<sequence length="202" mass="23690">MNKVMVLVGGLPGTGKSYLTKMIIDKYKNMKWLSFDELKEKYWDEYGYNTNDEKLEVNIQALNDFYIILDKTMSNSEYVIIDYPFSNKQKDKLEELANKYNFSILTIRLLGDLDVLYDRQKTRDLANDRHLGHVMNSYHKGDVLNDRSQADALLTYDVFIDRCKNRGYDTFQLGQLVELDVTDYNKIEYKQLFTVLDKIIGG</sequence>
<comment type="caution">
    <text evidence="1">The sequence shown here is derived from an EMBL/GenBank/DDBJ whole genome shotgun (WGS) entry which is preliminary data.</text>
</comment>
<dbReference type="AlphaFoldDB" id="A0A4R7ZJ34"/>
<organism evidence="1 2">
    <name type="scientific">Breznakia blatticola</name>
    <dbReference type="NCBI Taxonomy" id="1754012"/>
    <lineage>
        <taxon>Bacteria</taxon>
        <taxon>Bacillati</taxon>
        <taxon>Bacillota</taxon>
        <taxon>Erysipelotrichia</taxon>
        <taxon>Erysipelotrichales</taxon>
        <taxon>Erysipelotrichaceae</taxon>
        <taxon>Breznakia</taxon>
    </lineage>
</organism>
<keyword evidence="1" id="KW-0418">Kinase</keyword>
<accession>A0A4R7ZJ34</accession>
<dbReference type="Gene3D" id="3.40.50.300">
    <property type="entry name" value="P-loop containing nucleotide triphosphate hydrolases"/>
    <property type="match status" value="1"/>
</dbReference>
<dbReference type="Pfam" id="PF13671">
    <property type="entry name" value="AAA_33"/>
    <property type="match status" value="1"/>
</dbReference>
<dbReference type="Proteomes" id="UP000294743">
    <property type="component" value="Unassembled WGS sequence"/>
</dbReference>
<dbReference type="RefSeq" id="WP_134169948.1">
    <property type="nucleotide sequence ID" value="NZ_SODD01000024.1"/>
</dbReference>
<dbReference type="SUPFAM" id="SSF52540">
    <property type="entry name" value="P-loop containing nucleoside triphosphate hydrolases"/>
    <property type="match status" value="1"/>
</dbReference>
<dbReference type="OrthoDB" id="1648091at2"/>
<protein>
    <submittedName>
        <fullName evidence="1">Putative kinase</fullName>
    </submittedName>
</protein>
<dbReference type="InterPro" id="IPR027417">
    <property type="entry name" value="P-loop_NTPase"/>
</dbReference>
<proteinExistence type="predicted"/>
<evidence type="ECO:0000313" key="2">
    <source>
        <dbReference type="Proteomes" id="UP000294743"/>
    </source>
</evidence>
<keyword evidence="2" id="KW-1185">Reference proteome</keyword>